<dbReference type="AlphaFoldDB" id="W9SDJ3"/>
<evidence type="ECO:0000313" key="1">
    <source>
        <dbReference type="EMBL" id="EXC35574.1"/>
    </source>
</evidence>
<dbReference type="EMBL" id="KE618738">
    <property type="protein sequence ID" value="EXC35574.1"/>
    <property type="molecule type" value="Genomic_DNA"/>
</dbReference>
<proteinExistence type="predicted"/>
<dbReference type="EMBL" id="KE622124">
    <property type="protein sequence ID" value="EXC42625.1"/>
    <property type="molecule type" value="Genomic_DNA"/>
</dbReference>
<gene>
    <name evidence="1" type="ORF">L484_000105</name>
    <name evidence="2" type="ORF">L484_000593</name>
</gene>
<reference evidence="3" key="1">
    <citation type="submission" date="2013-01" db="EMBL/GenBank/DDBJ databases">
        <title>Draft Genome Sequence of a Mulberry Tree, Morus notabilis C.K. Schneid.</title>
        <authorList>
            <person name="He N."/>
            <person name="Zhao S."/>
        </authorList>
    </citation>
    <scope>NUCLEOTIDE SEQUENCE</scope>
</reference>
<sequence length="96" mass="10853">MRSFFQDLKKNGDGDIIKCKMHGIVHDFAQFLTKDECLVIEGQSAEEKRIRHIMLDFAEIPVSLYSKKNLLTLCVTGSNFVSTSLRLGFIVKSNVS</sequence>
<reference evidence="1" key="2">
    <citation type="submission" date="2013-06" db="EMBL/GenBank/DDBJ databases">
        <title>Draft Genome Sequence of a Mulberry Tree, Morus notabilis C.K. Schn.</title>
        <authorList>
            <person name="He N."/>
            <person name="Zhao S."/>
        </authorList>
    </citation>
    <scope>NUCLEOTIDE SEQUENCE</scope>
</reference>
<protein>
    <submittedName>
        <fullName evidence="1">Uncharacterized protein</fullName>
    </submittedName>
</protein>
<keyword evidence="3" id="KW-1185">Reference proteome</keyword>
<evidence type="ECO:0000313" key="3">
    <source>
        <dbReference type="Proteomes" id="UP000030645"/>
    </source>
</evidence>
<evidence type="ECO:0000313" key="2">
    <source>
        <dbReference type="EMBL" id="EXC42625.1"/>
    </source>
</evidence>
<organism evidence="1 3">
    <name type="scientific">Morus notabilis</name>
    <dbReference type="NCBI Taxonomy" id="981085"/>
    <lineage>
        <taxon>Eukaryota</taxon>
        <taxon>Viridiplantae</taxon>
        <taxon>Streptophyta</taxon>
        <taxon>Embryophyta</taxon>
        <taxon>Tracheophyta</taxon>
        <taxon>Spermatophyta</taxon>
        <taxon>Magnoliopsida</taxon>
        <taxon>eudicotyledons</taxon>
        <taxon>Gunneridae</taxon>
        <taxon>Pentapetalae</taxon>
        <taxon>rosids</taxon>
        <taxon>fabids</taxon>
        <taxon>Rosales</taxon>
        <taxon>Moraceae</taxon>
        <taxon>Moreae</taxon>
        <taxon>Morus</taxon>
    </lineage>
</organism>
<dbReference type="Proteomes" id="UP000030645">
    <property type="component" value="Unassembled WGS sequence"/>
</dbReference>
<accession>W9SDJ3</accession>
<name>W9SDJ3_9ROSA</name>